<dbReference type="EMBL" id="MWQO01000012">
    <property type="protein sequence ID" value="THD11493.1"/>
    <property type="molecule type" value="Genomic_DNA"/>
</dbReference>
<proteinExistence type="predicted"/>
<evidence type="ECO:0000313" key="3">
    <source>
        <dbReference type="EMBL" id="THD11493.1"/>
    </source>
</evidence>
<sequence>MHTDLPQPDAAYAYRPARGRAAGGRGGPQRAFDRDGHALLREMRERRRPDPRLRWISLVLVLLLHVLLGWWLFMASRPYPINVTQAPGEALIVRLISAARPLPPPPAITLPPPLTAPPPTAHAPPRPAPPAARPAPPAVPTPSSTPAGTLRLYSPDGNLVLPKSTAPPPVAAFAAQAPRANVDLNPRTVIAPPRHTVFSNAWVPKNENLLQKYVRKTMQEITVPVRLPGNTRVKCVILPFPPGGACGIAGPKQLSHFTAPANASTIQMLPATPLVPAASASRGPAPAASVPPPR</sequence>
<keyword evidence="4" id="KW-1185">Reference proteome</keyword>
<organism evidence="3 4">
    <name type="scientific">Metallibacterium scheffleri</name>
    <dbReference type="NCBI Taxonomy" id="993689"/>
    <lineage>
        <taxon>Bacteria</taxon>
        <taxon>Pseudomonadati</taxon>
        <taxon>Pseudomonadota</taxon>
        <taxon>Gammaproteobacteria</taxon>
        <taxon>Lysobacterales</taxon>
        <taxon>Rhodanobacteraceae</taxon>
        <taxon>Metallibacterium</taxon>
    </lineage>
</organism>
<comment type="caution">
    <text evidence="3">The sequence shown here is derived from an EMBL/GenBank/DDBJ whole genome shotgun (WGS) entry which is preliminary data.</text>
</comment>
<name>A0A4S3KR08_9GAMM</name>
<evidence type="ECO:0000256" key="1">
    <source>
        <dbReference type="SAM" id="MobiDB-lite"/>
    </source>
</evidence>
<accession>A0A4S3KR08</accession>
<feature type="transmembrane region" description="Helical" evidence="2">
    <location>
        <begin position="53"/>
        <end position="73"/>
    </location>
</feature>
<keyword evidence="2" id="KW-0472">Membrane</keyword>
<dbReference type="AlphaFoldDB" id="A0A4S3KR08"/>
<feature type="region of interest" description="Disordered" evidence="1">
    <location>
        <begin position="106"/>
        <end position="151"/>
    </location>
</feature>
<reference evidence="3 4" key="1">
    <citation type="submission" date="2017-02" db="EMBL/GenBank/DDBJ databases">
        <title>Whole genome sequencing of Metallibacterium scheffleri DSM 24874 (T).</title>
        <authorList>
            <person name="Kumar S."/>
            <person name="Patil P."/>
            <person name="Patil P.B."/>
        </authorList>
    </citation>
    <scope>NUCLEOTIDE SEQUENCE [LARGE SCALE GENOMIC DNA]</scope>
    <source>
        <strain evidence="3 4">DSM 24874</strain>
    </source>
</reference>
<dbReference type="RefSeq" id="WP_081127014.1">
    <property type="nucleotide sequence ID" value="NZ_DAHXOC010000015.1"/>
</dbReference>
<evidence type="ECO:0000313" key="4">
    <source>
        <dbReference type="Proteomes" id="UP000307749"/>
    </source>
</evidence>
<keyword evidence="2" id="KW-1133">Transmembrane helix</keyword>
<gene>
    <name evidence="3" type="ORF">B1806_03695</name>
</gene>
<evidence type="ECO:0000256" key="2">
    <source>
        <dbReference type="SAM" id="Phobius"/>
    </source>
</evidence>
<protein>
    <submittedName>
        <fullName evidence="3">Uncharacterized protein</fullName>
    </submittedName>
</protein>
<dbReference type="Proteomes" id="UP000307749">
    <property type="component" value="Unassembled WGS sequence"/>
</dbReference>
<keyword evidence="2" id="KW-0812">Transmembrane</keyword>
<feature type="compositionally biased region" description="Pro residues" evidence="1">
    <location>
        <begin position="106"/>
        <end position="140"/>
    </location>
</feature>